<dbReference type="Pfam" id="PF00754">
    <property type="entry name" value="F5_F8_type_C"/>
    <property type="match status" value="1"/>
</dbReference>
<dbReference type="Gene3D" id="3.30.2080.10">
    <property type="entry name" value="GH92 mannosidase domain"/>
    <property type="match status" value="1"/>
</dbReference>
<sequence>MLIFYYLKGSLYFQNQKNASAMNRLVTGLLVILHTLSYSQQNLTRYVDPFIGTGGHGHTYPGAAAPFGFMQLSPDSRLTGWDGCSAYHYSDSILYGFSHTHLSGTGVSDYADLLLMPYDPEKVIHDKEGRIISSFSHVEENAEPGYYQVNLSDYSISVELTAAPRSGIHRYTYKKMAAGLAIDLHHRDLVLDYAITPEGNTILHGKRISRAWAQEQHFYFYLSFSLPFTIDSTSMEGKRLFLRFPEAEELTIHVGISAVDEQGAKLNLESESIDKTFDQVKTATQQDWQNELNKITIETPDTDFKTIFYTALYHSFLNPNLFNDTDGRYRGTDLKVHQTEDKHYTVFSLWDTFRATHPLFTLVQQQRTEEFIRTFLRQYQEGGKLPMWELSANYTGCMIGYHSVPVLVDAYQKGLRNFDTELALKAMLERAHQKDLGVPAYCKFGFVPVEEEHESVSKTLEYAYDDWCIAVMADTMGKQQIAKEFYKRSQYYKNSFNPSNGFMQAKIHNSWQEPFDPTEVNFNFTEANSWQYSFFVPHDIQGLIKLHGGNTNLENKLDELFTTSSQTSGRHQVDITGLIGQYAHGNEPSHHMAFLYNFIGKPYKTQEKTRQIIREMYSSHPDGLSGNEDCGQMSSWLNLAAIGIYPVTPGSTQYTLTAPYVEKAIIRLENGNTFTIVANGTGENMPYIQSVTLNGAPYHNGYIEHSEIIAGGEMRFTMGKTPTDWGSLHPPHSEVKNSISIVPFFKTKKHTFSDSLQVEIGNTNPEQTIYYTTDESIPTLNSSLYTDPIQLQQSATIQAIACRDSICSKVIRSEFHKIPAKWDIHISSSYSPQYTAGGDRGIIDFQRGGNDFRTGAWQGYQGKNFEAIVDLKELTAVNVIGGNFIQDIRSWIWMPKKLKVWVSKDAKKWKAVASIENKVPSDSYEITTQELKAEIKRTKARYIRFEAEYFGTIPDWHPGYGGEAFIFIDELIIE</sequence>
<comment type="caution">
    <text evidence="8">The sequence shown here is derived from an EMBL/GenBank/DDBJ whole genome shotgun (WGS) entry which is preliminary data.</text>
</comment>
<gene>
    <name evidence="8" type="ORF">GCM10009118_10460</name>
</gene>
<feature type="domain" description="Glycosyl hydrolase family 92" evidence="6">
    <location>
        <begin position="263"/>
        <end position="720"/>
    </location>
</feature>
<dbReference type="Gene3D" id="1.20.1610.10">
    <property type="entry name" value="alpha-1,2-mannosidases domains"/>
    <property type="match status" value="1"/>
</dbReference>
<comment type="subunit">
    <text evidence="2">Monomer.</text>
</comment>
<dbReference type="InterPro" id="IPR026876">
    <property type="entry name" value="Fn3_assoc_repeat"/>
</dbReference>
<dbReference type="InterPro" id="IPR000421">
    <property type="entry name" value="FA58C"/>
</dbReference>
<accession>A0ABN1MN19</accession>
<evidence type="ECO:0000313" key="9">
    <source>
        <dbReference type="Proteomes" id="UP001501126"/>
    </source>
</evidence>
<dbReference type="Pfam" id="PF13287">
    <property type="entry name" value="Fn3_assoc"/>
    <property type="match status" value="1"/>
</dbReference>
<protein>
    <recommendedName>
        <fullName evidence="10">Alpha-1,2-mannosidase</fullName>
    </recommendedName>
</protein>
<dbReference type="Gene3D" id="2.70.98.10">
    <property type="match status" value="1"/>
</dbReference>
<dbReference type="Pfam" id="PF17678">
    <property type="entry name" value="Glyco_hydro_92N"/>
    <property type="match status" value="1"/>
</dbReference>
<evidence type="ECO:0008006" key="10">
    <source>
        <dbReference type="Google" id="ProtNLM"/>
    </source>
</evidence>
<dbReference type="InterPro" id="IPR008928">
    <property type="entry name" value="6-hairpin_glycosidase_sf"/>
</dbReference>
<reference evidence="8 9" key="1">
    <citation type="journal article" date="2019" name="Int. J. Syst. Evol. Microbiol.">
        <title>The Global Catalogue of Microorganisms (GCM) 10K type strain sequencing project: providing services to taxonomists for standard genome sequencing and annotation.</title>
        <authorList>
            <consortium name="The Broad Institute Genomics Platform"/>
            <consortium name="The Broad Institute Genome Sequencing Center for Infectious Disease"/>
            <person name="Wu L."/>
            <person name="Ma J."/>
        </authorList>
    </citation>
    <scope>NUCLEOTIDE SEQUENCE [LARGE SCALE GENOMIC DNA]</scope>
    <source>
        <strain evidence="8 9">JCM 16083</strain>
    </source>
</reference>
<dbReference type="SUPFAM" id="SSF48208">
    <property type="entry name" value="Six-hairpin glycosidases"/>
    <property type="match status" value="1"/>
</dbReference>
<dbReference type="Proteomes" id="UP001501126">
    <property type="component" value="Unassembled WGS sequence"/>
</dbReference>
<proteinExistence type="predicted"/>
<evidence type="ECO:0000256" key="2">
    <source>
        <dbReference type="ARBA" id="ARBA00011245"/>
    </source>
</evidence>
<dbReference type="InterPro" id="IPR005887">
    <property type="entry name" value="GH92_a_mannosidase_put"/>
</dbReference>
<keyword evidence="9" id="KW-1185">Reference proteome</keyword>
<feature type="domain" description="Glycosyl hydrolase family 92 N-terminal" evidence="7">
    <location>
        <begin position="46"/>
        <end position="257"/>
    </location>
</feature>
<dbReference type="Pfam" id="PF07971">
    <property type="entry name" value="Glyco_hydro_92"/>
    <property type="match status" value="1"/>
</dbReference>
<dbReference type="InterPro" id="IPR008979">
    <property type="entry name" value="Galactose-bd-like_sf"/>
</dbReference>
<keyword evidence="4" id="KW-0175">Coiled coil</keyword>
<name>A0ABN1MN19_9FLAO</name>
<evidence type="ECO:0000259" key="5">
    <source>
        <dbReference type="Pfam" id="PF00754"/>
    </source>
</evidence>
<keyword evidence="3" id="KW-0106">Calcium</keyword>
<organism evidence="8 9">
    <name type="scientific">Wandonia haliotis</name>
    <dbReference type="NCBI Taxonomy" id="574963"/>
    <lineage>
        <taxon>Bacteria</taxon>
        <taxon>Pseudomonadati</taxon>
        <taxon>Bacteroidota</taxon>
        <taxon>Flavobacteriia</taxon>
        <taxon>Flavobacteriales</taxon>
        <taxon>Crocinitomicaceae</taxon>
        <taxon>Wandonia</taxon>
    </lineage>
</organism>
<dbReference type="PANTHER" id="PTHR12143">
    <property type="entry name" value="PEPTIDE N-GLYCANASE PNGASE -RELATED"/>
    <property type="match status" value="1"/>
</dbReference>
<evidence type="ECO:0000259" key="6">
    <source>
        <dbReference type="Pfam" id="PF07971"/>
    </source>
</evidence>
<dbReference type="NCBIfam" id="TIGR01180">
    <property type="entry name" value="aman2_put"/>
    <property type="match status" value="1"/>
</dbReference>
<evidence type="ECO:0000256" key="4">
    <source>
        <dbReference type="SAM" id="Coils"/>
    </source>
</evidence>
<feature type="domain" description="F5/8 type C" evidence="5">
    <location>
        <begin position="828"/>
        <end position="949"/>
    </location>
</feature>
<evidence type="ECO:0000259" key="7">
    <source>
        <dbReference type="Pfam" id="PF17678"/>
    </source>
</evidence>
<evidence type="ECO:0000256" key="1">
    <source>
        <dbReference type="ARBA" id="ARBA00001913"/>
    </source>
</evidence>
<dbReference type="InterPro" id="IPR012939">
    <property type="entry name" value="Glyco_hydro_92"/>
</dbReference>
<dbReference type="InterPro" id="IPR050883">
    <property type="entry name" value="PNGase"/>
</dbReference>
<dbReference type="Gene3D" id="1.20.1050.60">
    <property type="entry name" value="alpha-1,2-mannosidase"/>
    <property type="match status" value="1"/>
</dbReference>
<evidence type="ECO:0000313" key="8">
    <source>
        <dbReference type="EMBL" id="GAA0874638.1"/>
    </source>
</evidence>
<dbReference type="SUPFAM" id="SSF49785">
    <property type="entry name" value="Galactose-binding domain-like"/>
    <property type="match status" value="1"/>
</dbReference>
<dbReference type="InterPro" id="IPR041371">
    <property type="entry name" value="GH92_N"/>
</dbReference>
<dbReference type="Gene3D" id="2.60.120.260">
    <property type="entry name" value="Galactose-binding domain-like"/>
    <property type="match status" value="1"/>
</dbReference>
<evidence type="ECO:0000256" key="3">
    <source>
        <dbReference type="ARBA" id="ARBA00022837"/>
    </source>
</evidence>
<dbReference type="InterPro" id="IPR014718">
    <property type="entry name" value="GH-type_carb-bd"/>
</dbReference>
<dbReference type="EMBL" id="BAAAFH010000003">
    <property type="protein sequence ID" value="GAA0874638.1"/>
    <property type="molecule type" value="Genomic_DNA"/>
</dbReference>
<feature type="coiled-coil region" evidence="4">
    <location>
        <begin position="921"/>
        <end position="948"/>
    </location>
</feature>
<dbReference type="PANTHER" id="PTHR12143:SF39">
    <property type="entry name" value="SECRETED PROTEIN"/>
    <property type="match status" value="1"/>
</dbReference>
<comment type="cofactor">
    <cofactor evidence="1">
        <name>Ca(2+)</name>
        <dbReference type="ChEBI" id="CHEBI:29108"/>
    </cofactor>
</comment>